<organism evidence="3 4">
    <name type="scientific">Lacimicrobium alkaliphilum</name>
    <dbReference type="NCBI Taxonomy" id="1526571"/>
    <lineage>
        <taxon>Bacteria</taxon>
        <taxon>Pseudomonadati</taxon>
        <taxon>Pseudomonadota</taxon>
        <taxon>Gammaproteobacteria</taxon>
        <taxon>Alteromonadales</taxon>
        <taxon>Alteromonadaceae</taxon>
        <taxon>Lacimicrobium</taxon>
    </lineage>
</organism>
<accession>A0A0U3B4Q8</accession>
<dbReference type="SMART" id="SM00867">
    <property type="entry name" value="YceI"/>
    <property type="match status" value="1"/>
</dbReference>
<dbReference type="Proteomes" id="UP000068447">
    <property type="component" value="Chromosome"/>
</dbReference>
<dbReference type="InterPro" id="IPR007372">
    <property type="entry name" value="Lipid/polyisoprenoid-bd_YceI"/>
</dbReference>
<dbReference type="EMBL" id="CP013650">
    <property type="protein sequence ID" value="ALT00065.1"/>
    <property type="molecule type" value="Genomic_DNA"/>
</dbReference>
<dbReference type="InterPro" id="IPR036761">
    <property type="entry name" value="TTHA0802/YceI-like_sf"/>
</dbReference>
<dbReference type="Gene3D" id="2.40.128.110">
    <property type="entry name" value="Lipid/polyisoprenoid-binding, YceI-like"/>
    <property type="match status" value="1"/>
</dbReference>
<reference evidence="3 4" key="1">
    <citation type="submission" date="2015-12" db="EMBL/GenBank/DDBJ databases">
        <title>Complete genome of Lacimicrobium alkaliphilum KCTC 32984.</title>
        <authorList>
            <person name="Kim S.-G."/>
            <person name="Lee Y.-J."/>
        </authorList>
    </citation>
    <scope>NUCLEOTIDE SEQUENCE [LARGE SCALE GENOMIC DNA]</scope>
    <source>
        <strain evidence="3 4">YelD216</strain>
    </source>
</reference>
<protein>
    <recommendedName>
        <fullName evidence="2">Lipid/polyisoprenoid-binding YceI-like domain-containing protein</fullName>
    </recommendedName>
</protein>
<proteinExistence type="predicted"/>
<dbReference type="AlphaFoldDB" id="A0A0U3B4Q8"/>
<evidence type="ECO:0000259" key="2">
    <source>
        <dbReference type="SMART" id="SM00867"/>
    </source>
</evidence>
<dbReference type="KEGG" id="lal:AT746_18525"/>
<dbReference type="SUPFAM" id="SSF101874">
    <property type="entry name" value="YceI-like"/>
    <property type="match status" value="1"/>
</dbReference>
<feature type="domain" description="Lipid/polyisoprenoid-binding YceI-like" evidence="2">
    <location>
        <begin position="19"/>
        <end position="185"/>
    </location>
</feature>
<dbReference type="RefSeq" id="WP_062483462.1">
    <property type="nucleotide sequence ID" value="NZ_CP013650.1"/>
</dbReference>
<dbReference type="OrthoDB" id="9793816at2"/>
<sequence>MKIISLLSLLLLSASASAAWQLDQEQSSISFLSTKNNQVTEISHFKSFEGSLSDKGELKVTIDLLSVDTKIEIRDTRMQEHLFKLFPKAHFTAQIPDSVLSLNSGETQLLDVKASLELNTKTKTLPLKVQVSRLENGSFVATTAEPVLISAIEFGLTDGIKKLREIAGLDSIDLIIPVSFNAVFSD</sequence>
<evidence type="ECO:0000313" key="4">
    <source>
        <dbReference type="Proteomes" id="UP000068447"/>
    </source>
</evidence>
<dbReference type="PIRSF" id="PIRSF029811">
    <property type="entry name" value="UCP029811"/>
    <property type="match status" value="1"/>
</dbReference>
<feature type="signal peptide" evidence="1">
    <location>
        <begin position="1"/>
        <end position="18"/>
    </location>
</feature>
<evidence type="ECO:0000313" key="3">
    <source>
        <dbReference type="EMBL" id="ALT00065.1"/>
    </source>
</evidence>
<dbReference type="Pfam" id="PF04264">
    <property type="entry name" value="YceI"/>
    <property type="match status" value="1"/>
</dbReference>
<name>A0A0U3B4Q8_9ALTE</name>
<evidence type="ECO:0000256" key="1">
    <source>
        <dbReference type="SAM" id="SignalP"/>
    </source>
</evidence>
<dbReference type="InterPro" id="IPR027016">
    <property type="entry name" value="UCP029811"/>
</dbReference>
<dbReference type="PANTHER" id="PTHR34406">
    <property type="entry name" value="PROTEIN YCEI"/>
    <property type="match status" value="1"/>
</dbReference>
<gene>
    <name evidence="3" type="ORF">AT746_18525</name>
</gene>
<keyword evidence="4" id="KW-1185">Reference proteome</keyword>
<keyword evidence="1" id="KW-0732">Signal</keyword>
<feature type="chain" id="PRO_5006836401" description="Lipid/polyisoprenoid-binding YceI-like domain-containing protein" evidence="1">
    <location>
        <begin position="19"/>
        <end position="186"/>
    </location>
</feature>
<dbReference type="PANTHER" id="PTHR34406:SF1">
    <property type="entry name" value="PROTEIN YCEI"/>
    <property type="match status" value="1"/>
</dbReference>